<keyword evidence="1" id="KW-1133">Transmembrane helix</keyword>
<keyword evidence="1" id="KW-0472">Membrane</keyword>
<sequence>MEHLTLFGWEVLDVAAVPQVIAVLTAVVAAAMAWVGVVAVMVSSVVADAVPMAEGVFVAPAVHPAAAVVQAVGAVVASKLAAVPVSTTVDEVGVAAAPFKH</sequence>
<evidence type="ECO:0000313" key="3">
    <source>
        <dbReference type="Proteomes" id="UP000274429"/>
    </source>
</evidence>
<keyword evidence="1" id="KW-0812">Transmembrane</keyword>
<dbReference type="AlphaFoldDB" id="A0A0R3WIE8"/>
<gene>
    <name evidence="2" type="ORF">TTAC_LOCUS369</name>
</gene>
<dbReference type="EMBL" id="UYWX01000029">
    <property type="protein sequence ID" value="VDM16316.1"/>
    <property type="molecule type" value="Genomic_DNA"/>
</dbReference>
<organism evidence="4">
    <name type="scientific">Hydatigena taeniaeformis</name>
    <name type="common">Feline tapeworm</name>
    <name type="synonym">Taenia taeniaeformis</name>
    <dbReference type="NCBI Taxonomy" id="6205"/>
    <lineage>
        <taxon>Eukaryota</taxon>
        <taxon>Metazoa</taxon>
        <taxon>Spiralia</taxon>
        <taxon>Lophotrochozoa</taxon>
        <taxon>Platyhelminthes</taxon>
        <taxon>Cestoda</taxon>
        <taxon>Eucestoda</taxon>
        <taxon>Cyclophyllidea</taxon>
        <taxon>Taeniidae</taxon>
        <taxon>Hydatigera</taxon>
    </lineage>
</organism>
<proteinExistence type="predicted"/>
<dbReference type="Proteomes" id="UP000274429">
    <property type="component" value="Unassembled WGS sequence"/>
</dbReference>
<evidence type="ECO:0000313" key="4">
    <source>
        <dbReference type="WBParaSite" id="TTAC_0000036801-mRNA-1"/>
    </source>
</evidence>
<feature type="transmembrane region" description="Helical" evidence="1">
    <location>
        <begin position="20"/>
        <end position="42"/>
    </location>
</feature>
<accession>A0A0R3WIE8</accession>
<reference evidence="4" key="1">
    <citation type="submission" date="2017-02" db="UniProtKB">
        <authorList>
            <consortium name="WormBaseParasite"/>
        </authorList>
    </citation>
    <scope>IDENTIFICATION</scope>
</reference>
<evidence type="ECO:0000256" key="1">
    <source>
        <dbReference type="SAM" id="Phobius"/>
    </source>
</evidence>
<dbReference type="WBParaSite" id="TTAC_0000036801-mRNA-1">
    <property type="protein sequence ID" value="TTAC_0000036801-mRNA-1"/>
    <property type="gene ID" value="TTAC_0000036801"/>
</dbReference>
<protein>
    <submittedName>
        <fullName evidence="4">PPE family protein</fullName>
    </submittedName>
</protein>
<name>A0A0R3WIE8_HYDTA</name>
<evidence type="ECO:0000313" key="2">
    <source>
        <dbReference type="EMBL" id="VDM16316.1"/>
    </source>
</evidence>
<keyword evidence="3" id="KW-1185">Reference proteome</keyword>
<reference evidence="2 3" key="2">
    <citation type="submission" date="2018-11" db="EMBL/GenBank/DDBJ databases">
        <authorList>
            <consortium name="Pathogen Informatics"/>
        </authorList>
    </citation>
    <scope>NUCLEOTIDE SEQUENCE [LARGE SCALE GENOMIC DNA]</scope>
</reference>